<evidence type="ECO:0000256" key="8">
    <source>
        <dbReference type="SAM" id="MobiDB-lite"/>
    </source>
</evidence>
<feature type="compositionally biased region" description="Low complexity" evidence="8">
    <location>
        <begin position="1320"/>
        <end position="1330"/>
    </location>
</feature>
<feature type="compositionally biased region" description="Polar residues" evidence="8">
    <location>
        <begin position="963"/>
        <end position="972"/>
    </location>
</feature>
<name>A0A6G1JB37_9PLEO</name>
<comment type="subcellular location">
    <subcellularLocation>
        <location evidence="1">Cytoplasm</location>
    </subcellularLocation>
</comment>
<feature type="compositionally biased region" description="Low complexity" evidence="8">
    <location>
        <begin position="53"/>
        <end position="68"/>
    </location>
</feature>
<dbReference type="Proteomes" id="UP000799291">
    <property type="component" value="Unassembled WGS sequence"/>
</dbReference>
<sequence>MSASISNAQNPPIAASQTAAAATSPSLGLSANVAAGPAPPTARSSYANATKKISSPPIASSAAPPVAVGGPQNAQHGKRASVSPVNGSNPIKPAVPAMGPTIVNSSGSNGAPSQGDHSRKSSVTISAAGTSGYIPNGGPVASSRAPSNLTFGSLAGSPAPAHAGPHQPQGQSLNPQMQNPRVASPAHSPSPIPTPIASGGKPDTLPTRPGLVFGGGSDSAEPNSRPISMPPQPNTLPQAQHLRRESSQSAHSDISNPNLNRGYPPNGGRGRGYNQYPQMGHSPTPYRPLPNQQRGPAGMPPAFQPQGNLQGSPFRPHPRSPAISAAAMHQQQQNYMNPQMYGGQYPQQNMYGPPQLDPYGTYYGQSYTNQGYGMQQGLGQSMYAPPVPASPGRGHSFPHQGPYQPMQGGYGQPQQAQGMIRTPSNMSEQQRPGSAVAQPSTPAMTNVNTSHVHTPSVSGSPAPTSTNFAIPAKSKKIVIRAPDGTTVDFNKEKKPASPAPAAQPAQPKSPAIVATPTPPPRSESTHSRTESAAVKSSDEIKAAFVKQFQENLAAETRSQEQAEKEAKEKSEKEAAELKQKEEAEAAAKKEAEEKAAAEKAAAEAKAAEEKARAEEEEKKRLEDEEIERMIAEMEAAEKAEAEREAAYAEKAKKEKEEKAKRDAIEEEKRLKQAEREAEELEAKKAAGETEEQKREREALFSSLKKNTQFGPAANQTESPPPEPAAPTPPAPAKTSTPKPKPAALKLETKTPVEPAQPTAGMQSLKSARFLAVQHDAVNYPEGIRSPNPALNAGKNKARHTYDLAFLMQFKEVFREKPSTDWDLKLKETVGDSSDSARPQQPSRGAGAPGPMGSFQGSFPSARTLPPGTTSEQRFNSASSGRGPMQNPLAQFVPAAGRSGGFPVQMARSSSFQNMGQAQPHSPRVGSSRGRGSRRGDQRPSAKDEKNMPLTAGMDLKPIERTASGWTPHSLTRNAAPPPSGHLPPDLVQRKVKAALNKMTPEKFDKISDQILEIAGQSKDEQDGRTLRQVIQLTFEKACDEQHWSSMYAKFCARMLSTMSTEIRDENVTNKNGEPVVGGALFRKYLLNRCQEEFEKGWEINLPDKPEGEGEAALLSDEYYIAAAAKRRGLGLIQFIGELYKLGMLTLRIMHECVLKLLDFEGAPDESAVESLSKLLVTIGGTMQQHETGPKMLAMYFERIEKIKDMEGLPSRQRFMLLDLCDLRKANWHDKKGQAKGPKTLAEIHQEAAAAQQASEMERQRSNQRGGPRSHMGRGDARSFSGGGALPPQDFPTGRVQMDDLRKLSKGASGRNMGSATLGPSMLGNRSNSGRRGLGPGGGLMGRGDESGASSRTGTPPVQKEKDSTSHANSFR</sequence>
<feature type="compositionally biased region" description="Low complexity" evidence="8">
    <location>
        <begin position="406"/>
        <end position="419"/>
    </location>
</feature>
<dbReference type="GO" id="GO:0010494">
    <property type="term" value="C:cytoplasmic stress granule"/>
    <property type="evidence" value="ECO:0007669"/>
    <property type="project" value="UniProtKB-ARBA"/>
</dbReference>
<feature type="region of interest" description="Disordered" evidence="8">
    <location>
        <begin position="406"/>
        <end position="536"/>
    </location>
</feature>
<evidence type="ECO:0000313" key="11">
    <source>
        <dbReference type="Proteomes" id="UP000799291"/>
    </source>
</evidence>
<evidence type="ECO:0000256" key="5">
    <source>
        <dbReference type="ARBA" id="ARBA00022553"/>
    </source>
</evidence>
<feature type="compositionally biased region" description="Basic and acidic residues" evidence="8">
    <location>
        <begin position="933"/>
        <end position="946"/>
    </location>
</feature>
<feature type="compositionally biased region" description="Polar residues" evidence="8">
    <location>
        <begin position="854"/>
        <end position="879"/>
    </location>
</feature>
<comment type="similarity">
    <text evidence="2">Belongs to the eukaryotic initiation factor 4G family.</text>
</comment>
<protein>
    <recommendedName>
        <fullName evidence="9">MIF4G domain-containing protein</fullName>
    </recommendedName>
</protein>
<feature type="compositionally biased region" description="Polar residues" evidence="8">
    <location>
        <begin position="906"/>
        <end position="919"/>
    </location>
</feature>
<dbReference type="SUPFAM" id="SSF48371">
    <property type="entry name" value="ARM repeat"/>
    <property type="match status" value="1"/>
</dbReference>
<feature type="compositionally biased region" description="Basic and acidic residues" evidence="8">
    <location>
        <begin position="557"/>
        <end position="698"/>
    </location>
</feature>
<keyword evidence="5" id="KW-0597">Phosphoprotein</keyword>
<dbReference type="OrthoDB" id="514777at2759"/>
<feature type="domain" description="MIF4G" evidence="9">
    <location>
        <begin position="988"/>
        <end position="1226"/>
    </location>
</feature>
<accession>A0A6G1JB37</accession>
<reference evidence="10" key="1">
    <citation type="journal article" date="2020" name="Stud. Mycol.">
        <title>101 Dothideomycetes genomes: a test case for predicting lifestyles and emergence of pathogens.</title>
        <authorList>
            <person name="Haridas S."/>
            <person name="Albert R."/>
            <person name="Binder M."/>
            <person name="Bloem J."/>
            <person name="Labutti K."/>
            <person name="Salamov A."/>
            <person name="Andreopoulos B."/>
            <person name="Baker S."/>
            <person name="Barry K."/>
            <person name="Bills G."/>
            <person name="Bluhm B."/>
            <person name="Cannon C."/>
            <person name="Castanera R."/>
            <person name="Culley D."/>
            <person name="Daum C."/>
            <person name="Ezra D."/>
            <person name="Gonzalez J."/>
            <person name="Henrissat B."/>
            <person name="Kuo A."/>
            <person name="Liang C."/>
            <person name="Lipzen A."/>
            <person name="Lutzoni F."/>
            <person name="Magnuson J."/>
            <person name="Mondo S."/>
            <person name="Nolan M."/>
            <person name="Ohm R."/>
            <person name="Pangilinan J."/>
            <person name="Park H.-J."/>
            <person name="Ramirez L."/>
            <person name="Alfaro M."/>
            <person name="Sun H."/>
            <person name="Tritt A."/>
            <person name="Yoshinaga Y."/>
            <person name="Zwiers L.-H."/>
            <person name="Turgeon B."/>
            <person name="Goodwin S."/>
            <person name="Spatafora J."/>
            <person name="Crous P."/>
            <person name="Grigoriev I."/>
        </authorList>
    </citation>
    <scope>NUCLEOTIDE SEQUENCE</scope>
    <source>
        <strain evidence="10">CBS 122367</strain>
    </source>
</reference>
<dbReference type="Gene3D" id="1.25.40.180">
    <property type="match status" value="1"/>
</dbReference>
<dbReference type="Gene3D" id="1.20.970.30">
    <property type="entry name" value="eIF4G, eIF4E-binding domain"/>
    <property type="match status" value="1"/>
</dbReference>
<evidence type="ECO:0000313" key="10">
    <source>
        <dbReference type="EMBL" id="KAF2687440.1"/>
    </source>
</evidence>
<feature type="compositionally biased region" description="Low complexity" evidence="8">
    <location>
        <begin position="14"/>
        <end position="24"/>
    </location>
</feature>
<feature type="compositionally biased region" description="Polar residues" evidence="8">
    <location>
        <begin position="830"/>
        <end position="842"/>
    </location>
</feature>
<dbReference type="InterPro" id="IPR016024">
    <property type="entry name" value="ARM-type_fold"/>
</dbReference>
<keyword evidence="11" id="KW-1185">Reference proteome</keyword>
<dbReference type="SMART" id="SM00543">
    <property type="entry name" value="MIF4G"/>
    <property type="match status" value="1"/>
</dbReference>
<feature type="compositionally biased region" description="Polar residues" evidence="8">
    <location>
        <begin position="703"/>
        <end position="715"/>
    </location>
</feature>
<feature type="region of interest" description="Disordered" evidence="8">
    <location>
        <begin position="1245"/>
        <end position="1371"/>
    </location>
</feature>
<dbReference type="GO" id="GO:0003743">
    <property type="term" value="F:translation initiation factor activity"/>
    <property type="evidence" value="ECO:0007669"/>
    <property type="project" value="UniProtKB-KW"/>
</dbReference>
<feature type="compositionally biased region" description="Polar residues" evidence="8">
    <location>
        <begin position="1"/>
        <end position="10"/>
    </location>
</feature>
<dbReference type="GO" id="GO:0003729">
    <property type="term" value="F:mRNA binding"/>
    <property type="evidence" value="ECO:0007669"/>
    <property type="project" value="TreeGrafter"/>
</dbReference>
<keyword evidence="3" id="KW-0963">Cytoplasm</keyword>
<evidence type="ECO:0000256" key="1">
    <source>
        <dbReference type="ARBA" id="ARBA00004496"/>
    </source>
</evidence>
<dbReference type="EMBL" id="MU005575">
    <property type="protein sequence ID" value="KAF2687440.1"/>
    <property type="molecule type" value="Genomic_DNA"/>
</dbReference>
<feature type="compositionally biased region" description="Polar residues" evidence="8">
    <location>
        <begin position="172"/>
        <end position="181"/>
    </location>
</feature>
<feature type="region of interest" description="Disordered" evidence="8">
    <location>
        <begin position="829"/>
        <end position="984"/>
    </location>
</feature>
<dbReference type="FunFam" id="1.25.40.180:FF:000020">
    <property type="entry name" value="Eukaryotic translation initiation factor subunit"/>
    <property type="match status" value="1"/>
</dbReference>
<feature type="compositionally biased region" description="Polar residues" evidence="8">
    <location>
        <begin position="247"/>
        <end position="259"/>
    </location>
</feature>
<gene>
    <name evidence="10" type="ORF">K458DRAFT_441226</name>
</gene>
<feature type="compositionally biased region" description="Polar residues" evidence="8">
    <location>
        <begin position="422"/>
        <end position="468"/>
    </location>
</feature>
<dbReference type="Pfam" id="PF02854">
    <property type="entry name" value="MIF4G"/>
    <property type="match status" value="1"/>
</dbReference>
<feature type="compositionally biased region" description="Gly residues" evidence="8">
    <location>
        <begin position="1331"/>
        <end position="1341"/>
    </location>
</feature>
<dbReference type="Pfam" id="PF12152">
    <property type="entry name" value="eIF_4G1"/>
    <property type="match status" value="1"/>
</dbReference>
<proteinExistence type="inferred from homology"/>
<evidence type="ECO:0000256" key="3">
    <source>
        <dbReference type="ARBA" id="ARBA00022490"/>
    </source>
</evidence>
<evidence type="ECO:0000256" key="4">
    <source>
        <dbReference type="ARBA" id="ARBA00022540"/>
    </source>
</evidence>
<feature type="region of interest" description="Disordered" evidence="8">
    <location>
        <begin position="1"/>
        <end position="332"/>
    </location>
</feature>
<keyword evidence="7" id="KW-0648">Protein biosynthesis</keyword>
<feature type="compositionally biased region" description="Polar residues" evidence="8">
    <location>
        <begin position="102"/>
        <end position="112"/>
    </location>
</feature>
<keyword evidence="4" id="KW-0396">Initiation factor</keyword>
<dbReference type="InterPro" id="IPR003890">
    <property type="entry name" value="MIF4G-like_typ-3"/>
</dbReference>
<dbReference type="GO" id="GO:0016281">
    <property type="term" value="C:eukaryotic translation initiation factor 4F complex"/>
    <property type="evidence" value="ECO:0007669"/>
    <property type="project" value="TreeGrafter"/>
</dbReference>
<feature type="compositionally biased region" description="Low complexity" evidence="8">
    <location>
        <begin position="499"/>
        <end position="511"/>
    </location>
</feature>
<dbReference type="PANTHER" id="PTHR23253">
    <property type="entry name" value="EUKARYOTIC TRANSLATION INITIATION FACTOR 4 GAMMA"/>
    <property type="match status" value="1"/>
</dbReference>
<evidence type="ECO:0000256" key="7">
    <source>
        <dbReference type="ARBA" id="ARBA00022917"/>
    </source>
</evidence>
<feature type="compositionally biased region" description="Low complexity" evidence="8">
    <location>
        <begin position="732"/>
        <end position="745"/>
    </location>
</feature>
<keyword evidence="6" id="KW-0694">RNA-binding</keyword>
<feature type="compositionally biased region" description="Pro residues" evidence="8">
    <location>
        <begin position="718"/>
        <end position="731"/>
    </location>
</feature>
<feature type="compositionally biased region" description="Polar residues" evidence="8">
    <location>
        <begin position="42"/>
        <end position="52"/>
    </location>
</feature>
<evidence type="ECO:0000256" key="6">
    <source>
        <dbReference type="ARBA" id="ARBA00022884"/>
    </source>
</evidence>
<evidence type="ECO:0000256" key="2">
    <source>
        <dbReference type="ARBA" id="ARBA00005775"/>
    </source>
</evidence>
<organism evidence="10 11">
    <name type="scientific">Lentithecium fluviatile CBS 122367</name>
    <dbReference type="NCBI Taxonomy" id="1168545"/>
    <lineage>
        <taxon>Eukaryota</taxon>
        <taxon>Fungi</taxon>
        <taxon>Dikarya</taxon>
        <taxon>Ascomycota</taxon>
        <taxon>Pezizomycotina</taxon>
        <taxon>Dothideomycetes</taxon>
        <taxon>Pleosporomycetidae</taxon>
        <taxon>Pleosporales</taxon>
        <taxon>Massarineae</taxon>
        <taxon>Lentitheciaceae</taxon>
        <taxon>Lentithecium</taxon>
    </lineage>
</organism>
<dbReference type="PANTHER" id="PTHR23253:SF9">
    <property type="entry name" value="EUKARYOTIC TRANSLATION INITIATION FACTOR 4 GAMMA 2"/>
    <property type="match status" value="1"/>
</dbReference>
<evidence type="ECO:0000259" key="9">
    <source>
        <dbReference type="SMART" id="SM00543"/>
    </source>
</evidence>
<dbReference type="SUPFAM" id="SSF101489">
    <property type="entry name" value="Eukaryotic initiation factor 4f subunit eIF4g, eIF4e-binding domain"/>
    <property type="match status" value="1"/>
</dbReference>
<feature type="region of interest" description="Disordered" evidence="8">
    <location>
        <begin position="554"/>
        <end position="761"/>
    </location>
</feature>
<dbReference type="InterPro" id="IPR036211">
    <property type="entry name" value="eIF4G_eIF4E-bd_sf"/>
</dbReference>
<dbReference type="InterPro" id="IPR022745">
    <property type="entry name" value="eIF4G1_eIF4E-bd"/>
</dbReference>
<feature type="compositionally biased region" description="Low complexity" evidence="8">
    <location>
        <begin position="152"/>
        <end position="171"/>
    </location>
</feature>